<organism evidence="3 4">
    <name type="scientific">Laodelphax striatellus</name>
    <name type="common">Small brown planthopper</name>
    <name type="synonym">Delphax striatella</name>
    <dbReference type="NCBI Taxonomy" id="195883"/>
    <lineage>
        <taxon>Eukaryota</taxon>
        <taxon>Metazoa</taxon>
        <taxon>Ecdysozoa</taxon>
        <taxon>Arthropoda</taxon>
        <taxon>Hexapoda</taxon>
        <taxon>Insecta</taxon>
        <taxon>Pterygota</taxon>
        <taxon>Neoptera</taxon>
        <taxon>Paraneoptera</taxon>
        <taxon>Hemiptera</taxon>
        <taxon>Auchenorrhyncha</taxon>
        <taxon>Fulgoroidea</taxon>
        <taxon>Delphacidae</taxon>
        <taxon>Criomorphinae</taxon>
        <taxon>Laodelphax</taxon>
    </lineage>
</organism>
<evidence type="ECO:0000313" key="3">
    <source>
        <dbReference type="EMBL" id="RZF36639.1"/>
    </source>
</evidence>
<dbReference type="InParanoid" id="A0A482WSQ0"/>
<keyword evidence="1" id="KW-0175">Coiled coil</keyword>
<feature type="compositionally biased region" description="Basic and acidic residues" evidence="2">
    <location>
        <begin position="530"/>
        <end position="541"/>
    </location>
</feature>
<proteinExistence type="predicted"/>
<keyword evidence="4" id="KW-1185">Reference proteome</keyword>
<evidence type="ECO:0000256" key="2">
    <source>
        <dbReference type="SAM" id="MobiDB-lite"/>
    </source>
</evidence>
<comment type="caution">
    <text evidence="3">The sequence shown here is derived from an EMBL/GenBank/DDBJ whole genome shotgun (WGS) entry which is preliminary data.</text>
</comment>
<feature type="region of interest" description="Disordered" evidence="2">
    <location>
        <begin position="520"/>
        <end position="541"/>
    </location>
</feature>
<dbReference type="SMR" id="A0A482WSQ0"/>
<gene>
    <name evidence="3" type="ORF">LSTR_LSTR007342</name>
</gene>
<feature type="compositionally biased region" description="Polar residues" evidence="2">
    <location>
        <begin position="468"/>
        <end position="486"/>
    </location>
</feature>
<name>A0A482WSQ0_LAOST</name>
<accession>A0A482WSQ0</accession>
<protein>
    <submittedName>
        <fullName evidence="3">Uncharacterized protein</fullName>
    </submittedName>
</protein>
<dbReference type="Proteomes" id="UP000291343">
    <property type="component" value="Unassembled WGS sequence"/>
</dbReference>
<reference evidence="3 4" key="1">
    <citation type="journal article" date="2017" name="Gigascience">
        <title>Genome sequence of the small brown planthopper, Laodelphax striatellus.</title>
        <authorList>
            <person name="Zhu J."/>
            <person name="Jiang F."/>
            <person name="Wang X."/>
            <person name="Yang P."/>
            <person name="Bao Y."/>
            <person name="Zhao W."/>
            <person name="Wang W."/>
            <person name="Lu H."/>
            <person name="Wang Q."/>
            <person name="Cui N."/>
            <person name="Li J."/>
            <person name="Chen X."/>
            <person name="Luo L."/>
            <person name="Yu J."/>
            <person name="Kang L."/>
            <person name="Cui F."/>
        </authorList>
    </citation>
    <scope>NUCLEOTIDE SEQUENCE [LARGE SCALE GENOMIC DNA]</scope>
    <source>
        <strain evidence="3">Lst14</strain>
    </source>
</reference>
<evidence type="ECO:0000313" key="4">
    <source>
        <dbReference type="Proteomes" id="UP000291343"/>
    </source>
</evidence>
<dbReference type="AlphaFoldDB" id="A0A482WSQ0"/>
<dbReference type="OrthoDB" id="10496754at2759"/>
<feature type="compositionally biased region" description="Basic and acidic residues" evidence="2">
    <location>
        <begin position="437"/>
        <end position="463"/>
    </location>
</feature>
<evidence type="ECO:0000256" key="1">
    <source>
        <dbReference type="SAM" id="Coils"/>
    </source>
</evidence>
<feature type="coiled-coil region" evidence="1">
    <location>
        <begin position="861"/>
        <end position="888"/>
    </location>
</feature>
<sequence length="1013" mass="114273">MFGRSDAEFRAHRNRRKSRLGKYNAEADRHFIPQPSPIIAPRRTLASRMNQVLYQEAALKRKTEAAKANPKKCLFSEPGYENNTDYYSMKAQKAAPYSTQYGFSAVEDHDVTGVYPMEDQSKTRILGGMEHQYTSGFRLPLKDHNFRSTTTTKPVHQLFKNFTTSTDSAKKCLKKQQQMLHWNVVQSPVPPQLSAFSNSKTLSLKTIESPIMPRLSTLPHALESAVKINVVPPEETGKPEDITHKTVGMQNFNHPTTQGQTESPMLNFKYPVTDESKSPITKVAENFRYPTTGQLNDFSKAQTKLPNSSYNVKAGSNSGNDVTNLNFPVPNFNFPPSNTAIDLSKLTNFNYPVSWKTNDLNNSRNPSDLCDPVPKQALYSENEASRDTSNMLVVDQKTKMAERQRKMSVSEMEFEKICQMRSEGSESLLVDFCRNGKSDSEENDFENTKEVKENVRPKQETNHGGRRSVSSNIVNGNGTRRSFSSNIVNGIGTRRSFTSTIVNGNSKLKQPQCYARRLDRKLQQPSVSDPNHHKNIGKESPKFIIRKRKDSFISNDTVDDDSFNNYDTILNNYESSTLIVNDPNIDDSLKAVDNIDETLSNIQLGTTFSAHPGETSCEINGGVSKTVEKVNDVEEEKDGDTFVVQKNLFAGKFYEENGGAASNVYAEKNRNLGDTFLISNNTSRKVLFDDKKFREVNKASLKNEEELINNNRSVDLGIETLNESLDNTLRFVQNETLCEDDENEITRLDSGVKNNVERDSGKAIDARTNSEAEINAGRNLEQEMDVNRLVEAETGVKNSVGELFTKNMETVEDNTLSSQNCQIAEKVLNSWFSAHQDRDISKLMEKQKLLVRKSEILFESRKQIMSQIKLLEESLVEQEEQFNELNGEFLGLFREFGEVVTNKQKGNDQVTVFDKINNENIDDAANSGAINNEKVSEIVPFSVRKTVFDTPRSARRVRRNLVFSQLKSDFSCLKTPLPSTAKKLHESTANKTILTPKSMSVCIQDQVNQLFDS</sequence>
<feature type="region of interest" description="Disordered" evidence="2">
    <location>
        <begin position="437"/>
        <end position="486"/>
    </location>
</feature>
<dbReference type="EMBL" id="QKKF02026138">
    <property type="protein sequence ID" value="RZF36639.1"/>
    <property type="molecule type" value="Genomic_DNA"/>
</dbReference>